<protein>
    <submittedName>
        <fullName evidence="2">Uncharacterized protein</fullName>
    </submittedName>
</protein>
<name>A0ABV8YYI6_9ACTN</name>
<evidence type="ECO:0000313" key="3">
    <source>
        <dbReference type="Proteomes" id="UP001596012"/>
    </source>
</evidence>
<organism evidence="2 3">
    <name type="scientific">Streptomyces xiangluensis</name>
    <dbReference type="NCBI Taxonomy" id="2665720"/>
    <lineage>
        <taxon>Bacteria</taxon>
        <taxon>Bacillati</taxon>
        <taxon>Actinomycetota</taxon>
        <taxon>Actinomycetes</taxon>
        <taxon>Kitasatosporales</taxon>
        <taxon>Streptomycetaceae</taxon>
        <taxon>Streptomyces</taxon>
    </lineage>
</organism>
<dbReference type="RefSeq" id="WP_386349528.1">
    <property type="nucleotide sequence ID" value="NZ_JBHSFG010000064.1"/>
</dbReference>
<sequence length="50" mass="5682">MRTRIRRVHDGHPEASGRRPEADACRAQDRRRARRAVDHLAAAVPAEALR</sequence>
<comment type="caution">
    <text evidence="2">The sequence shown here is derived from an EMBL/GenBank/DDBJ whole genome shotgun (WGS) entry which is preliminary data.</text>
</comment>
<accession>A0ABV8YYI6</accession>
<reference evidence="3" key="1">
    <citation type="journal article" date="2019" name="Int. J. Syst. Evol. Microbiol.">
        <title>The Global Catalogue of Microorganisms (GCM) 10K type strain sequencing project: providing services to taxonomists for standard genome sequencing and annotation.</title>
        <authorList>
            <consortium name="The Broad Institute Genomics Platform"/>
            <consortium name="The Broad Institute Genome Sequencing Center for Infectious Disease"/>
            <person name="Wu L."/>
            <person name="Ma J."/>
        </authorList>
    </citation>
    <scope>NUCLEOTIDE SEQUENCE [LARGE SCALE GENOMIC DNA]</scope>
    <source>
        <strain evidence="3">DT43</strain>
    </source>
</reference>
<feature type="compositionally biased region" description="Basic and acidic residues" evidence="1">
    <location>
        <begin position="8"/>
        <end position="30"/>
    </location>
</feature>
<dbReference type="EMBL" id="JBHSFG010000064">
    <property type="protein sequence ID" value="MFC4469824.1"/>
    <property type="molecule type" value="Genomic_DNA"/>
</dbReference>
<evidence type="ECO:0000313" key="2">
    <source>
        <dbReference type="EMBL" id="MFC4469824.1"/>
    </source>
</evidence>
<dbReference type="Proteomes" id="UP001596012">
    <property type="component" value="Unassembled WGS sequence"/>
</dbReference>
<gene>
    <name evidence="2" type="ORF">ACFPH6_35885</name>
</gene>
<evidence type="ECO:0000256" key="1">
    <source>
        <dbReference type="SAM" id="MobiDB-lite"/>
    </source>
</evidence>
<keyword evidence="3" id="KW-1185">Reference proteome</keyword>
<proteinExistence type="predicted"/>
<feature type="region of interest" description="Disordered" evidence="1">
    <location>
        <begin position="1"/>
        <end position="30"/>
    </location>
</feature>